<feature type="region of interest" description="Disordered" evidence="1">
    <location>
        <begin position="19"/>
        <end position="43"/>
    </location>
</feature>
<protein>
    <recommendedName>
        <fullName evidence="4">Fibronectin type-III domain-containing protein</fullName>
    </recommendedName>
</protein>
<feature type="compositionally biased region" description="Basic and acidic residues" evidence="1">
    <location>
        <begin position="21"/>
        <end position="31"/>
    </location>
</feature>
<organism evidence="2 3">
    <name type="scientific">Georgfuchsia toluolica</name>
    <dbReference type="NCBI Taxonomy" id="424218"/>
    <lineage>
        <taxon>Bacteria</taxon>
        <taxon>Pseudomonadati</taxon>
        <taxon>Pseudomonadota</taxon>
        <taxon>Betaproteobacteria</taxon>
        <taxon>Nitrosomonadales</taxon>
        <taxon>Sterolibacteriaceae</taxon>
        <taxon>Georgfuchsia</taxon>
    </lineage>
</organism>
<accession>A0A916J4S9</accession>
<proteinExistence type="predicted"/>
<evidence type="ECO:0000313" key="2">
    <source>
        <dbReference type="EMBL" id="CAG4883200.1"/>
    </source>
</evidence>
<name>A0A916J4S9_9PROT</name>
<dbReference type="Gene3D" id="2.60.40.10">
    <property type="entry name" value="Immunoglobulins"/>
    <property type="match status" value="1"/>
</dbReference>
<evidence type="ECO:0000313" key="3">
    <source>
        <dbReference type="Proteomes" id="UP000742786"/>
    </source>
</evidence>
<dbReference type="Proteomes" id="UP000742786">
    <property type="component" value="Unassembled WGS sequence"/>
</dbReference>
<dbReference type="SUPFAM" id="SSF49265">
    <property type="entry name" value="Fibronectin type III"/>
    <property type="match status" value="1"/>
</dbReference>
<sequence length="113" mass="12497">MAYGRVIFTAPVRNIASGNFTDRDDVRRDGPRPGAPTNVMPACGGDNQLTVSWDPVANATSYDLFYSTKINVAEQEDSDTHHMQVAWIRNVTSPFVLTGHVRRVAVVQMRFSG</sequence>
<dbReference type="EMBL" id="CAJQUM010000001">
    <property type="protein sequence ID" value="CAG4883200.1"/>
    <property type="molecule type" value="Genomic_DNA"/>
</dbReference>
<gene>
    <name evidence="2" type="ORF">GTOL_11082</name>
</gene>
<evidence type="ECO:0000256" key="1">
    <source>
        <dbReference type="SAM" id="MobiDB-lite"/>
    </source>
</evidence>
<reference evidence="2" key="1">
    <citation type="submission" date="2021-04" db="EMBL/GenBank/DDBJ databases">
        <authorList>
            <person name="Hornung B."/>
        </authorList>
    </citation>
    <scope>NUCLEOTIDE SEQUENCE</scope>
    <source>
        <strain evidence="2">G5G6</strain>
    </source>
</reference>
<dbReference type="InterPro" id="IPR013783">
    <property type="entry name" value="Ig-like_fold"/>
</dbReference>
<comment type="caution">
    <text evidence="2">The sequence shown here is derived from an EMBL/GenBank/DDBJ whole genome shotgun (WGS) entry which is preliminary data.</text>
</comment>
<keyword evidence="3" id="KW-1185">Reference proteome</keyword>
<dbReference type="InterPro" id="IPR036116">
    <property type="entry name" value="FN3_sf"/>
</dbReference>
<dbReference type="AlphaFoldDB" id="A0A916J4S9"/>
<evidence type="ECO:0008006" key="4">
    <source>
        <dbReference type="Google" id="ProtNLM"/>
    </source>
</evidence>
<dbReference type="RefSeq" id="WP_220635192.1">
    <property type="nucleotide sequence ID" value="NZ_CAJQUM010000001.1"/>
</dbReference>